<dbReference type="InterPro" id="IPR011008">
    <property type="entry name" value="Dimeric_a/b-barrel"/>
</dbReference>
<keyword evidence="5" id="KW-1185">Reference proteome</keyword>
<comment type="caution">
    <text evidence="4">The sequence shown here is derived from an EMBL/GenBank/DDBJ whole genome shotgun (WGS) entry which is preliminary data.</text>
</comment>
<evidence type="ECO:0000259" key="3">
    <source>
        <dbReference type="Pfam" id="PF03795"/>
    </source>
</evidence>
<feature type="domain" description="Dienelactone hydrolase" evidence="2">
    <location>
        <begin position="244"/>
        <end position="516"/>
    </location>
</feature>
<name>A0A9N9PXA1_9HELO</name>
<dbReference type="AlphaFoldDB" id="A0A9N9PXA1"/>
<dbReference type="Pfam" id="PF03795">
    <property type="entry name" value="YCII"/>
    <property type="match status" value="1"/>
</dbReference>
<dbReference type="OrthoDB" id="1393670at2759"/>
<dbReference type="InterPro" id="IPR029058">
    <property type="entry name" value="AB_hydrolase_fold"/>
</dbReference>
<evidence type="ECO:0000313" key="5">
    <source>
        <dbReference type="Proteomes" id="UP000696280"/>
    </source>
</evidence>
<dbReference type="SUPFAM" id="SSF54909">
    <property type="entry name" value="Dimeric alpha+beta barrel"/>
    <property type="match status" value="1"/>
</dbReference>
<dbReference type="InterPro" id="IPR002925">
    <property type="entry name" value="Dienelactn_hydro"/>
</dbReference>
<dbReference type="EMBL" id="CAJVRL010000079">
    <property type="protein sequence ID" value="CAG8957442.1"/>
    <property type="molecule type" value="Genomic_DNA"/>
</dbReference>
<dbReference type="PANTHER" id="PTHR17630">
    <property type="entry name" value="DIENELACTONE HYDROLASE"/>
    <property type="match status" value="1"/>
</dbReference>
<dbReference type="Gene3D" id="3.30.70.1060">
    <property type="entry name" value="Dimeric alpha+beta barrel"/>
    <property type="match status" value="1"/>
</dbReference>
<sequence>MSPTTTLFRPQLLIRNINHRPLILQSRFQSIRRTMASSTPAAKFEWLVILPDHEGLLEKRMEVRPAHFAGLKAGVESGFWKMGGAFLEDVPKEGEGLKMKGSAMIAIASSKEEVLEVLKNDIYAKSGVWNFDKLQNYVASYNYHIQVPCFLDDKQIYVAASDSILIASYRNSRTMADPEVATKAPESDAAETAPPAPEPAPASLVPGDTPAQSGASLGEHCVTDRPTPTGQGPSGEMSQLGGVDVYISKPADYPHAPSKLLLFLTGATGLHSKNNQIQADIYAREGFLVVLPDMFGDDPLPGSATYSEEKDPSLIEQIKLRAAETAKSFLIDMWLARQTPEKVLPAIHKVIEAAKDEFADAVANGGGIYCAGYCFGARMTLLLAGEKPDKPDTAIASAIAGALGQQPVTDEEAAIAKNHGPFIKAGVIAHATLVTREDFEGTKVPVAFVCVENDQLFPDDIKEYGEKHLKENNVECEFKTYSGVPHGFGIVGEYEDTKIKAAQAEAFDQMLAWLEAH</sequence>
<dbReference type="InterPro" id="IPR005545">
    <property type="entry name" value="YCII"/>
</dbReference>
<dbReference type="Gene3D" id="3.40.50.1820">
    <property type="entry name" value="alpha/beta hydrolase"/>
    <property type="match status" value="1"/>
</dbReference>
<evidence type="ECO:0000259" key="2">
    <source>
        <dbReference type="Pfam" id="PF01738"/>
    </source>
</evidence>
<evidence type="ECO:0008006" key="6">
    <source>
        <dbReference type="Google" id="ProtNLM"/>
    </source>
</evidence>
<accession>A0A9N9PXA1</accession>
<organism evidence="4 5">
    <name type="scientific">Hymenoscyphus fraxineus</name>
    <dbReference type="NCBI Taxonomy" id="746836"/>
    <lineage>
        <taxon>Eukaryota</taxon>
        <taxon>Fungi</taxon>
        <taxon>Dikarya</taxon>
        <taxon>Ascomycota</taxon>
        <taxon>Pezizomycotina</taxon>
        <taxon>Leotiomycetes</taxon>
        <taxon>Helotiales</taxon>
        <taxon>Helotiaceae</taxon>
        <taxon>Hymenoscyphus</taxon>
    </lineage>
</organism>
<evidence type="ECO:0000313" key="4">
    <source>
        <dbReference type="EMBL" id="CAG8957442.1"/>
    </source>
</evidence>
<feature type="domain" description="YCII-related" evidence="3">
    <location>
        <begin position="46"/>
        <end position="129"/>
    </location>
</feature>
<dbReference type="GO" id="GO:0016787">
    <property type="term" value="F:hydrolase activity"/>
    <property type="evidence" value="ECO:0007669"/>
    <property type="project" value="InterPro"/>
</dbReference>
<dbReference type="SUPFAM" id="SSF53474">
    <property type="entry name" value="alpha/beta-Hydrolases"/>
    <property type="match status" value="1"/>
</dbReference>
<dbReference type="PANTHER" id="PTHR17630:SF80">
    <property type="entry name" value="DIENELACTONE HYDROLASE DOMAIN-CONTAINING PROTEIN"/>
    <property type="match status" value="1"/>
</dbReference>
<gene>
    <name evidence="4" type="ORF">HYFRA_00011423</name>
</gene>
<dbReference type="Pfam" id="PF01738">
    <property type="entry name" value="DLH"/>
    <property type="match status" value="1"/>
</dbReference>
<feature type="region of interest" description="Disordered" evidence="1">
    <location>
        <begin position="176"/>
        <end position="237"/>
    </location>
</feature>
<reference evidence="4" key="1">
    <citation type="submission" date="2021-07" db="EMBL/GenBank/DDBJ databases">
        <authorList>
            <person name="Durling M."/>
        </authorList>
    </citation>
    <scope>NUCLEOTIDE SEQUENCE</scope>
</reference>
<proteinExistence type="predicted"/>
<dbReference type="Proteomes" id="UP000696280">
    <property type="component" value="Unassembled WGS sequence"/>
</dbReference>
<protein>
    <recommendedName>
        <fullName evidence="6">Dienelactone hydrolase domain-containing protein</fullName>
    </recommendedName>
</protein>
<evidence type="ECO:0000256" key="1">
    <source>
        <dbReference type="SAM" id="MobiDB-lite"/>
    </source>
</evidence>